<keyword evidence="3" id="KW-1185">Reference proteome</keyword>
<feature type="compositionally biased region" description="Low complexity" evidence="1">
    <location>
        <begin position="691"/>
        <end position="710"/>
    </location>
</feature>
<feature type="region of interest" description="Disordered" evidence="1">
    <location>
        <begin position="627"/>
        <end position="814"/>
    </location>
</feature>
<feature type="compositionally biased region" description="Basic and acidic residues" evidence="1">
    <location>
        <begin position="785"/>
        <end position="796"/>
    </location>
</feature>
<proteinExistence type="predicted"/>
<name>A0A165EEY3_EXIGL</name>
<dbReference type="Proteomes" id="UP000077266">
    <property type="component" value="Unassembled WGS sequence"/>
</dbReference>
<dbReference type="AlphaFoldDB" id="A0A165EEY3"/>
<accession>A0A165EEY3</accession>
<feature type="region of interest" description="Disordered" evidence="1">
    <location>
        <begin position="1"/>
        <end position="287"/>
    </location>
</feature>
<sequence>MASRNLRPPAVTRPPPRTRRRANEEAMSHADTTSALVGSTNVEVQPVQSVQKRRTKSDSASVTVDDRDASTSTATASNPPARGRQPFGRKVTLTDFEPQEPDLSDDMLGDGSPAIQPPAAQTERPSVAQELVPTGVRTATPSESATSAMPVLAPCPAPAHEPPPLAPRPAPAPAHEPRPAATPLAPPAADAATPLAPPAADADAPLVPPPAHAAALPASPPATTPLAPPAANVAANAAVPQSLLETAGSSDSDSEDESEGDESKTKLKKKPTKRKHKPGPLSKEEEEEFDVMAAAFLKSMERLSERTGKSMHYLVERLGWFLKEPREGTRWNYFQARWWIENDSLGEDESSTAKAERCLKDYEEESEGKTDAQKEELCQRDKAWCEAYAKETAKDAILEEGRYKAHLRLFALLQQISRPFYINYGLACFGAVICTDASDPASCSLNGMWANTERAEPWIKERGPSIKAVTNAFAHAVGGDVAEEMDRFGLDMVAAIPGMSQDRLRRWGRELSRKFQDFAFKNCVPPKPPRKHVNWGTFGDEMVEVGIRCTNWPAGCPISDNLPGNQDQFSTPVYRIITPRMLLALNDPASPDAIRFEAIPPEELAWRHDPQSREKWLGVVTWSGPGGVPLQHVKDCPEASKPPKSSKRTRVAALLDDVDTADSQPSEPAPQPLKKRARKQPSSALSAMTGPPVASSSAPAASSSAPSVPRSRAHPRVPTQRQRPQSLDSTLTAPMSKPSAPAAPKSSAPRPVTPLDDDDDMFAGEVSPPRGPECCGQPYKTYMDNPRERTIRDSLHLKTHTRRSQRRRGDREASPNLLEAFWVETCCKGDSPS</sequence>
<reference evidence="2 3" key="1">
    <citation type="journal article" date="2016" name="Mol. Biol. Evol.">
        <title>Comparative Genomics of Early-Diverging Mushroom-Forming Fungi Provides Insights into the Origins of Lignocellulose Decay Capabilities.</title>
        <authorList>
            <person name="Nagy L.G."/>
            <person name="Riley R."/>
            <person name="Tritt A."/>
            <person name="Adam C."/>
            <person name="Daum C."/>
            <person name="Floudas D."/>
            <person name="Sun H."/>
            <person name="Yadav J.S."/>
            <person name="Pangilinan J."/>
            <person name="Larsson K.H."/>
            <person name="Matsuura K."/>
            <person name="Barry K."/>
            <person name="Labutti K."/>
            <person name="Kuo R."/>
            <person name="Ohm R.A."/>
            <person name="Bhattacharya S.S."/>
            <person name="Shirouzu T."/>
            <person name="Yoshinaga Y."/>
            <person name="Martin F.M."/>
            <person name="Grigoriev I.V."/>
            <person name="Hibbett D.S."/>
        </authorList>
    </citation>
    <scope>NUCLEOTIDE SEQUENCE [LARGE SCALE GENOMIC DNA]</scope>
    <source>
        <strain evidence="2 3">HHB12029</strain>
    </source>
</reference>
<feature type="compositionally biased region" description="Low complexity" evidence="1">
    <location>
        <begin position="733"/>
        <end position="749"/>
    </location>
</feature>
<feature type="compositionally biased region" description="Acidic residues" evidence="1">
    <location>
        <begin position="97"/>
        <end position="108"/>
    </location>
</feature>
<evidence type="ECO:0000313" key="3">
    <source>
        <dbReference type="Proteomes" id="UP000077266"/>
    </source>
</evidence>
<dbReference type="STRING" id="1314781.A0A165EEY3"/>
<feature type="compositionally biased region" description="Polar residues" evidence="1">
    <location>
        <begin position="30"/>
        <end position="50"/>
    </location>
</feature>
<feature type="compositionally biased region" description="Pro residues" evidence="1">
    <location>
        <begin position="153"/>
        <end position="174"/>
    </location>
</feature>
<feature type="compositionally biased region" description="Basic residues" evidence="1">
    <location>
        <begin position="797"/>
        <end position="806"/>
    </location>
</feature>
<dbReference type="InParanoid" id="A0A165EEY3"/>
<protein>
    <submittedName>
        <fullName evidence="2">Uncharacterized protein</fullName>
    </submittedName>
</protein>
<feature type="compositionally biased region" description="Basic residues" evidence="1">
    <location>
        <begin position="266"/>
        <end position="278"/>
    </location>
</feature>
<dbReference type="OrthoDB" id="10674409at2759"/>
<feature type="compositionally biased region" description="Polar residues" evidence="1">
    <location>
        <begin position="719"/>
        <end position="732"/>
    </location>
</feature>
<gene>
    <name evidence="2" type="ORF">EXIGLDRAFT_774254</name>
</gene>
<feature type="compositionally biased region" description="Low complexity" evidence="1">
    <location>
        <begin position="229"/>
        <end position="240"/>
    </location>
</feature>
<dbReference type="PANTHER" id="PTHR48125:SF12">
    <property type="entry name" value="AT HOOK TRANSCRIPTION FACTOR FAMILY-RELATED"/>
    <property type="match status" value="1"/>
</dbReference>
<dbReference type="EMBL" id="KV426144">
    <property type="protein sequence ID" value="KZV86775.1"/>
    <property type="molecule type" value="Genomic_DNA"/>
</dbReference>
<evidence type="ECO:0000313" key="2">
    <source>
        <dbReference type="EMBL" id="KZV86775.1"/>
    </source>
</evidence>
<evidence type="ECO:0000256" key="1">
    <source>
        <dbReference type="SAM" id="MobiDB-lite"/>
    </source>
</evidence>
<feature type="compositionally biased region" description="Pro residues" evidence="1">
    <location>
        <begin position="218"/>
        <end position="228"/>
    </location>
</feature>
<organism evidence="2 3">
    <name type="scientific">Exidia glandulosa HHB12029</name>
    <dbReference type="NCBI Taxonomy" id="1314781"/>
    <lineage>
        <taxon>Eukaryota</taxon>
        <taxon>Fungi</taxon>
        <taxon>Dikarya</taxon>
        <taxon>Basidiomycota</taxon>
        <taxon>Agaricomycotina</taxon>
        <taxon>Agaricomycetes</taxon>
        <taxon>Auriculariales</taxon>
        <taxon>Exidiaceae</taxon>
        <taxon>Exidia</taxon>
    </lineage>
</organism>
<dbReference type="PANTHER" id="PTHR48125">
    <property type="entry name" value="LP07818P1"/>
    <property type="match status" value="1"/>
</dbReference>
<feature type="compositionally biased region" description="Polar residues" evidence="1">
    <location>
        <begin position="137"/>
        <end position="147"/>
    </location>
</feature>
<feature type="compositionally biased region" description="Low complexity" evidence="1">
    <location>
        <begin position="179"/>
        <end position="205"/>
    </location>
</feature>